<accession>A0A9P7Z410</accession>
<dbReference type="InterPro" id="IPR001727">
    <property type="entry name" value="GDT1-like"/>
</dbReference>
<gene>
    <name evidence="7" type="ORF">BJ878DRAFT_459390</name>
</gene>
<feature type="transmembrane region" description="Helical" evidence="6">
    <location>
        <begin position="119"/>
        <end position="139"/>
    </location>
</feature>
<evidence type="ECO:0000313" key="8">
    <source>
        <dbReference type="Proteomes" id="UP000887226"/>
    </source>
</evidence>
<dbReference type="GO" id="GO:0015085">
    <property type="term" value="F:calcium ion transmembrane transporter activity"/>
    <property type="evidence" value="ECO:0007669"/>
    <property type="project" value="TreeGrafter"/>
</dbReference>
<dbReference type="GO" id="GO:0005384">
    <property type="term" value="F:manganese ion transmembrane transporter activity"/>
    <property type="evidence" value="ECO:0007669"/>
    <property type="project" value="TreeGrafter"/>
</dbReference>
<proteinExistence type="inferred from homology"/>
<protein>
    <recommendedName>
        <fullName evidence="6">GDT1 family protein</fullName>
    </recommendedName>
</protein>
<keyword evidence="5 6" id="KW-0472">Membrane</keyword>
<evidence type="ECO:0000313" key="7">
    <source>
        <dbReference type="EMBL" id="KAG9244900.1"/>
    </source>
</evidence>
<evidence type="ECO:0000256" key="3">
    <source>
        <dbReference type="ARBA" id="ARBA00022692"/>
    </source>
</evidence>
<name>A0A9P7Z410_9HELO</name>
<feature type="signal peptide" evidence="6">
    <location>
        <begin position="1"/>
        <end position="24"/>
    </location>
</feature>
<comment type="caution">
    <text evidence="6">Lacks conserved residue(s) required for the propagation of feature annotation.</text>
</comment>
<feature type="transmembrane region" description="Helical" evidence="6">
    <location>
        <begin position="279"/>
        <end position="300"/>
    </location>
</feature>
<reference evidence="7" key="1">
    <citation type="journal article" date="2021" name="IMA Fungus">
        <title>Genomic characterization of three marine fungi, including Emericellopsis atlantica sp. nov. with signatures of a generalist lifestyle and marine biomass degradation.</title>
        <authorList>
            <person name="Hagestad O.C."/>
            <person name="Hou L."/>
            <person name="Andersen J.H."/>
            <person name="Hansen E.H."/>
            <person name="Altermark B."/>
            <person name="Li C."/>
            <person name="Kuhnert E."/>
            <person name="Cox R.J."/>
            <person name="Crous P.W."/>
            <person name="Spatafora J.W."/>
            <person name="Lail K."/>
            <person name="Amirebrahimi M."/>
            <person name="Lipzen A."/>
            <person name="Pangilinan J."/>
            <person name="Andreopoulos W."/>
            <person name="Hayes R.D."/>
            <person name="Ng V."/>
            <person name="Grigoriev I.V."/>
            <person name="Jackson S.A."/>
            <person name="Sutton T.D.S."/>
            <person name="Dobson A.D.W."/>
            <person name="Rama T."/>
        </authorList>
    </citation>
    <scope>NUCLEOTIDE SEQUENCE</scope>
    <source>
        <strain evidence="7">TRa3180A</strain>
    </source>
</reference>
<keyword evidence="8" id="KW-1185">Reference proteome</keyword>
<feature type="transmembrane region" description="Helical" evidence="6">
    <location>
        <begin position="312"/>
        <end position="330"/>
    </location>
</feature>
<feature type="chain" id="PRO_5040546433" description="GDT1 family protein" evidence="6">
    <location>
        <begin position="25"/>
        <end position="334"/>
    </location>
</feature>
<comment type="caution">
    <text evidence="7">The sequence shown here is derived from an EMBL/GenBank/DDBJ whole genome shotgun (WGS) entry which is preliminary data.</text>
</comment>
<evidence type="ECO:0000256" key="5">
    <source>
        <dbReference type="ARBA" id="ARBA00023136"/>
    </source>
</evidence>
<dbReference type="PANTHER" id="PTHR12608:SF1">
    <property type="entry name" value="TRANSMEMBRANE PROTEIN 165"/>
    <property type="match status" value="1"/>
</dbReference>
<dbReference type="GO" id="GO:0000329">
    <property type="term" value="C:fungal-type vacuole membrane"/>
    <property type="evidence" value="ECO:0007669"/>
    <property type="project" value="TreeGrafter"/>
</dbReference>
<comment type="similarity">
    <text evidence="2 6">Belongs to the GDT1 family.</text>
</comment>
<dbReference type="AlphaFoldDB" id="A0A9P7Z410"/>
<dbReference type="OrthoDB" id="442680at2759"/>
<dbReference type="Proteomes" id="UP000887226">
    <property type="component" value="Unassembled WGS sequence"/>
</dbReference>
<organism evidence="7 8">
    <name type="scientific">Calycina marina</name>
    <dbReference type="NCBI Taxonomy" id="1763456"/>
    <lineage>
        <taxon>Eukaryota</taxon>
        <taxon>Fungi</taxon>
        <taxon>Dikarya</taxon>
        <taxon>Ascomycota</taxon>
        <taxon>Pezizomycotina</taxon>
        <taxon>Leotiomycetes</taxon>
        <taxon>Helotiales</taxon>
        <taxon>Pezizellaceae</taxon>
        <taxon>Calycina</taxon>
    </lineage>
</organism>
<dbReference type="Pfam" id="PF01169">
    <property type="entry name" value="GDT1"/>
    <property type="match status" value="2"/>
</dbReference>
<dbReference type="GO" id="GO:0032472">
    <property type="term" value="P:Golgi calcium ion transport"/>
    <property type="evidence" value="ECO:0007669"/>
    <property type="project" value="TreeGrafter"/>
</dbReference>
<dbReference type="EMBL" id="MU253876">
    <property type="protein sequence ID" value="KAG9244900.1"/>
    <property type="molecule type" value="Genomic_DNA"/>
</dbReference>
<evidence type="ECO:0000256" key="2">
    <source>
        <dbReference type="ARBA" id="ARBA00009190"/>
    </source>
</evidence>
<dbReference type="GO" id="GO:0005794">
    <property type="term" value="C:Golgi apparatus"/>
    <property type="evidence" value="ECO:0007669"/>
    <property type="project" value="TreeGrafter"/>
</dbReference>
<evidence type="ECO:0000256" key="4">
    <source>
        <dbReference type="ARBA" id="ARBA00022989"/>
    </source>
</evidence>
<sequence length="334" mass="35972">MMFGYLRLLCCIILLLNYGRYGSALTIPNRAAKGLAVPMAAVALEPQVIQLTRSPDQAFTVQLQGTDISGGSYSRASKPSVPRTKSEDFLVSLSMILVSEFGDKTFIIALLLSMKHGRLQVFTSAFSALSLMTIISSVLGKRITSFLPEQIVGIAAGVLFLVLGAQMLKEASRMAGGSGLGSEMQEVEEDLQVFQDTSLPSHDQKFPHDIEKEGLITQLRYNAFARIKQIVSQSVASLVRIASSVCSPFWVRTFSITILAEWGDRSQVSTMAMASGPDFSYVVLGAISGHLVCTGLAVLSGRSITGKVSMKIVTLCGAVSFLCFGVVYVYQGLK</sequence>
<dbReference type="GO" id="GO:0032468">
    <property type="term" value="P:Golgi calcium ion homeostasis"/>
    <property type="evidence" value="ECO:0007669"/>
    <property type="project" value="TreeGrafter"/>
</dbReference>
<evidence type="ECO:0000256" key="6">
    <source>
        <dbReference type="RuleBase" id="RU365102"/>
    </source>
</evidence>
<comment type="subcellular location">
    <subcellularLocation>
        <location evidence="1 6">Membrane</location>
        <topology evidence="1 6">Multi-pass membrane protein</topology>
    </subcellularLocation>
</comment>
<evidence type="ECO:0000256" key="1">
    <source>
        <dbReference type="ARBA" id="ARBA00004141"/>
    </source>
</evidence>
<keyword evidence="6" id="KW-0732">Signal</keyword>
<dbReference type="PANTHER" id="PTHR12608">
    <property type="entry name" value="TRANSMEMBRANE PROTEIN HTP-1 RELATED"/>
    <property type="match status" value="1"/>
</dbReference>
<keyword evidence="3 6" id="KW-0812">Transmembrane</keyword>
<feature type="transmembrane region" description="Helical" evidence="6">
    <location>
        <begin position="151"/>
        <end position="168"/>
    </location>
</feature>
<keyword evidence="4 6" id="KW-1133">Transmembrane helix</keyword>